<feature type="transmembrane region" description="Helical" evidence="2">
    <location>
        <begin position="12"/>
        <end position="35"/>
    </location>
</feature>
<keyword evidence="4" id="KW-1185">Reference proteome</keyword>
<keyword evidence="2" id="KW-0812">Transmembrane</keyword>
<evidence type="ECO:0000313" key="3">
    <source>
        <dbReference type="EMBL" id="OCK83328.1"/>
    </source>
</evidence>
<reference evidence="3 4" key="1">
    <citation type="journal article" date="2016" name="Nat. Commun.">
        <title>Ectomycorrhizal ecology is imprinted in the genome of the dominant symbiotic fungus Cenococcum geophilum.</title>
        <authorList>
            <consortium name="DOE Joint Genome Institute"/>
            <person name="Peter M."/>
            <person name="Kohler A."/>
            <person name="Ohm R.A."/>
            <person name="Kuo A."/>
            <person name="Krutzmann J."/>
            <person name="Morin E."/>
            <person name="Arend M."/>
            <person name="Barry K.W."/>
            <person name="Binder M."/>
            <person name="Choi C."/>
            <person name="Clum A."/>
            <person name="Copeland A."/>
            <person name="Grisel N."/>
            <person name="Haridas S."/>
            <person name="Kipfer T."/>
            <person name="LaButti K."/>
            <person name="Lindquist E."/>
            <person name="Lipzen A."/>
            <person name="Maire R."/>
            <person name="Meier B."/>
            <person name="Mihaltcheva S."/>
            <person name="Molinier V."/>
            <person name="Murat C."/>
            <person name="Poggeler S."/>
            <person name="Quandt C.A."/>
            <person name="Sperisen C."/>
            <person name="Tritt A."/>
            <person name="Tisserant E."/>
            <person name="Crous P.W."/>
            <person name="Henrissat B."/>
            <person name="Nehls U."/>
            <person name="Egli S."/>
            <person name="Spatafora J.W."/>
            <person name="Grigoriev I.V."/>
            <person name="Martin F.M."/>
        </authorList>
    </citation>
    <scope>NUCLEOTIDE SEQUENCE [LARGE SCALE GENOMIC DNA]</scope>
    <source>
        <strain evidence="3 4">CBS 459.81</strain>
    </source>
</reference>
<dbReference type="EMBL" id="KV744863">
    <property type="protein sequence ID" value="OCK83328.1"/>
    <property type="molecule type" value="Genomic_DNA"/>
</dbReference>
<dbReference type="OrthoDB" id="17725at2759"/>
<dbReference type="Proteomes" id="UP000250266">
    <property type="component" value="Unassembled WGS sequence"/>
</dbReference>
<protein>
    <submittedName>
        <fullName evidence="3">Uncharacterized protein</fullName>
    </submittedName>
</protein>
<proteinExistence type="predicted"/>
<name>A0A8E2JI41_9PEZI</name>
<feature type="region of interest" description="Disordered" evidence="1">
    <location>
        <begin position="60"/>
        <end position="85"/>
    </location>
</feature>
<feature type="compositionally biased region" description="Polar residues" evidence="1">
    <location>
        <begin position="65"/>
        <end position="79"/>
    </location>
</feature>
<keyword evidence="2" id="KW-0472">Membrane</keyword>
<organism evidence="3 4">
    <name type="scientific">Lepidopterella palustris CBS 459.81</name>
    <dbReference type="NCBI Taxonomy" id="1314670"/>
    <lineage>
        <taxon>Eukaryota</taxon>
        <taxon>Fungi</taxon>
        <taxon>Dikarya</taxon>
        <taxon>Ascomycota</taxon>
        <taxon>Pezizomycotina</taxon>
        <taxon>Dothideomycetes</taxon>
        <taxon>Pleosporomycetidae</taxon>
        <taxon>Mytilinidiales</taxon>
        <taxon>Argynnaceae</taxon>
        <taxon>Lepidopterella</taxon>
    </lineage>
</organism>
<evidence type="ECO:0000256" key="2">
    <source>
        <dbReference type="SAM" id="Phobius"/>
    </source>
</evidence>
<keyword evidence="2" id="KW-1133">Transmembrane helix</keyword>
<sequence>MRAFIRLSAFCTFYRVPLTIRYLFAANLSVLYLFAAKNQNYQMANRLFLQVSKRIPLSPGRDYSAPNSISTDPSNTASDPESRLPVKRKAQVHLYIIHSRSRPPWLPDERPEELKWWLDGMIPAPTGAARKLGDGPIVAEWVGSGDCEWMGVVVSGPDGMNRDVRNACAGLLVEIHQIERQGIESSRTLHQIRGSVRTIAELALVDRESFTGPSLSMPEKRPNPPPRLAGIESRRFRAGSTILKHTIVRTQHM</sequence>
<dbReference type="AlphaFoldDB" id="A0A8E2JI41"/>
<evidence type="ECO:0000313" key="4">
    <source>
        <dbReference type="Proteomes" id="UP000250266"/>
    </source>
</evidence>
<accession>A0A8E2JI41</accession>
<gene>
    <name evidence="3" type="ORF">K432DRAFT_390463</name>
</gene>
<evidence type="ECO:0000256" key="1">
    <source>
        <dbReference type="SAM" id="MobiDB-lite"/>
    </source>
</evidence>